<dbReference type="Pfam" id="PF21623">
    <property type="entry name" value="HK_sensor_dom_bact"/>
    <property type="match status" value="1"/>
</dbReference>
<organism evidence="16 17">
    <name type="scientific">Marinomonas arenicola</name>
    <dbReference type="NCBI Taxonomy" id="569601"/>
    <lineage>
        <taxon>Bacteria</taxon>
        <taxon>Pseudomonadati</taxon>
        <taxon>Pseudomonadota</taxon>
        <taxon>Gammaproteobacteria</taxon>
        <taxon>Oceanospirillales</taxon>
        <taxon>Oceanospirillaceae</taxon>
        <taxon>Marinomonas</taxon>
    </lineage>
</organism>
<dbReference type="PANTHER" id="PTHR45339:SF1">
    <property type="entry name" value="HYBRID SIGNAL TRANSDUCTION HISTIDINE KINASE J"/>
    <property type="match status" value="1"/>
</dbReference>
<name>A0ABU9G5W9_9GAMM</name>
<evidence type="ECO:0000256" key="8">
    <source>
        <dbReference type="ARBA" id="ARBA00022840"/>
    </source>
</evidence>
<evidence type="ECO:0000256" key="4">
    <source>
        <dbReference type="ARBA" id="ARBA00022475"/>
    </source>
</evidence>
<feature type="domain" description="Histidine kinase" evidence="14">
    <location>
        <begin position="375"/>
        <end position="597"/>
    </location>
</feature>
<dbReference type="Gene3D" id="1.10.287.130">
    <property type="match status" value="1"/>
</dbReference>
<feature type="transmembrane region" description="Helical" evidence="13">
    <location>
        <begin position="320"/>
        <end position="341"/>
    </location>
</feature>
<dbReference type="SMART" id="SM00388">
    <property type="entry name" value="HisKA"/>
    <property type="match status" value="1"/>
</dbReference>
<dbReference type="PROSITE" id="PS50109">
    <property type="entry name" value="HIS_KIN"/>
    <property type="match status" value="1"/>
</dbReference>
<dbReference type="EMBL" id="JBAKAR010000009">
    <property type="protein sequence ID" value="MEL0613878.1"/>
    <property type="molecule type" value="Genomic_DNA"/>
</dbReference>
<dbReference type="Gene3D" id="3.40.50.2300">
    <property type="match status" value="2"/>
</dbReference>
<evidence type="ECO:0000256" key="10">
    <source>
        <dbReference type="ARBA" id="ARBA00023012"/>
    </source>
</evidence>
<dbReference type="CDD" id="cd00082">
    <property type="entry name" value="HisKA"/>
    <property type="match status" value="1"/>
</dbReference>
<feature type="transmembrane region" description="Helical" evidence="13">
    <location>
        <begin position="9"/>
        <end position="28"/>
    </location>
</feature>
<evidence type="ECO:0000256" key="13">
    <source>
        <dbReference type="SAM" id="Phobius"/>
    </source>
</evidence>
<accession>A0ABU9G5W9</accession>
<reference evidence="16 17" key="1">
    <citation type="submission" date="2024-02" db="EMBL/GenBank/DDBJ databases">
        <title>Bacteria isolated from the canopy kelp, Nereocystis luetkeana.</title>
        <authorList>
            <person name="Pfister C.A."/>
            <person name="Younker I.T."/>
            <person name="Light S.H."/>
        </authorList>
    </citation>
    <scope>NUCLEOTIDE SEQUENCE [LARGE SCALE GENOMIC DNA]</scope>
    <source>
        <strain evidence="16 17">TI.4.07</strain>
    </source>
</reference>
<dbReference type="InterPro" id="IPR048760">
    <property type="entry name" value="VP0354-like_sensor_dom"/>
</dbReference>
<keyword evidence="8" id="KW-0067">ATP-binding</keyword>
<dbReference type="PROSITE" id="PS50110">
    <property type="entry name" value="RESPONSE_REGULATORY"/>
    <property type="match status" value="1"/>
</dbReference>
<dbReference type="Pfam" id="PF00072">
    <property type="entry name" value="Response_reg"/>
    <property type="match status" value="1"/>
</dbReference>
<protein>
    <recommendedName>
        <fullName evidence="3">histidine kinase</fullName>
        <ecNumber evidence="3">2.7.13.3</ecNumber>
    </recommendedName>
</protein>
<dbReference type="SMART" id="SM00387">
    <property type="entry name" value="HATPase_c"/>
    <property type="match status" value="1"/>
</dbReference>
<dbReference type="InterPro" id="IPR036097">
    <property type="entry name" value="HisK_dim/P_sf"/>
</dbReference>
<keyword evidence="6 13" id="KW-0812">Transmembrane</keyword>
<keyword evidence="11 13" id="KW-0472">Membrane</keyword>
<dbReference type="Pfam" id="PF00512">
    <property type="entry name" value="HisKA"/>
    <property type="match status" value="1"/>
</dbReference>
<dbReference type="CDD" id="cd18773">
    <property type="entry name" value="PDC1_HK_sensor"/>
    <property type="match status" value="1"/>
</dbReference>
<dbReference type="SUPFAM" id="SSF47226">
    <property type="entry name" value="Histidine-containing phosphotransfer domain, HPT domain"/>
    <property type="match status" value="1"/>
</dbReference>
<keyword evidence="9 13" id="KW-1133">Transmembrane helix</keyword>
<proteinExistence type="predicted"/>
<evidence type="ECO:0000256" key="2">
    <source>
        <dbReference type="ARBA" id="ARBA00004651"/>
    </source>
</evidence>
<evidence type="ECO:0000256" key="3">
    <source>
        <dbReference type="ARBA" id="ARBA00012438"/>
    </source>
</evidence>
<sequence length="1017" mass="114500">MNNILKPRFIAILILPFVLAVSIVLVYLDFERRESFSNSHVASEVNRVYSNADSVLNKFYWDSVDTTIHVTFQGVQQDIFKIKDSTKGAYSDLDRIFRNSFLMNKSVTQVRWIDKNGLERYRMNRTLEKGKKDEISVVNKDQLQDKSGRYYFTEAKKLSSGYIYLSKLDLNIENNVIVTPYQPTIRLATPIKDADNRFQGIIVINFNLNDLFQQLNQLSSPGIDVDLFNEQGSLRYSNSLSDSSFLDILSNGILNGNKQTLEGFYQKRDEFEAIKSGVDNLPYHALGGVDYAPQVRAEENIYLLVSTKQTYLDRLFKDNLLESSIIGLIALISGILLLTLIHRSDKKVIRLNSELNKQLKISENSRAFKSQFLANMSHEIRTPMTAISGLLELLLKEDLDEKILKRLKIIKDSSDGLRRIINDILDLSKIESGKSVLSKSEFRPSLTIERSISTFNGSANLNGSELLLDMEPSLFFYYCLGDEYRIEQVINNLLSNAIKFSAGKPITLAVNYTTNSNKTLTLSCAVIDQGVGMSDSLVATLGEKFTQADNTVSKENGGTGLGLSISKELLRSMGSDLEIKSELGKGSEFGFTLELDVVKEESIVDREKIDIYALNVWIINKMNKSSDFINKLFRHWGCNATAISTHDELENLIQSLSTNDNPLDFIIFDIENPVSLDDVQTVIDRFSAQQLGLTKLVLMSSNEQNARTYKDTAIEVHFIKKPVTVSNFLELLQNLELVPNIQLVEDDSSNLVKTLEAKIIDRVARVGAPKILLVEDNLTNQSIISEIFKSVNINVVLANNGQEAVDSVHNHHFDIVFMDVQMPVMDGLEATKIIRHSFTLDELPIIALSAGVTEQEFHTSKEVGMNSHVPKPIDMNKLMQSIIDYWPEQIVTDKEKSVDSAPIAQKSKISLDELNQMDRFDLSNTIFKWLGSDAYDTVLDSFLDDYADLNVSSDTLTHAEKTAFVHKLKGVSGNIGAMSLFASCAEFEVQLNEKDISITPLLTEFMEDIETLKRTKK</sequence>
<dbReference type="Pfam" id="PF02518">
    <property type="entry name" value="HATPase_c"/>
    <property type="match status" value="1"/>
</dbReference>
<dbReference type="PRINTS" id="PR00344">
    <property type="entry name" value="BCTRLSENSOR"/>
</dbReference>
<dbReference type="SUPFAM" id="SSF55874">
    <property type="entry name" value="ATPase domain of HSP90 chaperone/DNA topoisomerase II/histidine kinase"/>
    <property type="match status" value="1"/>
</dbReference>
<evidence type="ECO:0000256" key="7">
    <source>
        <dbReference type="ARBA" id="ARBA00022741"/>
    </source>
</evidence>
<evidence type="ECO:0000259" key="15">
    <source>
        <dbReference type="PROSITE" id="PS50110"/>
    </source>
</evidence>
<dbReference type="InterPro" id="IPR003661">
    <property type="entry name" value="HisK_dim/P_dom"/>
</dbReference>
<dbReference type="SUPFAM" id="SSF47384">
    <property type="entry name" value="Homodimeric domain of signal transducing histidine kinase"/>
    <property type="match status" value="1"/>
</dbReference>
<dbReference type="Gene3D" id="3.30.450.20">
    <property type="entry name" value="PAS domain"/>
    <property type="match status" value="1"/>
</dbReference>
<comment type="caution">
    <text evidence="16">The sequence shown here is derived from an EMBL/GenBank/DDBJ whole genome shotgun (WGS) entry which is preliminary data.</text>
</comment>
<keyword evidence="10" id="KW-0902">Two-component regulatory system</keyword>
<dbReference type="Proteomes" id="UP001379949">
    <property type="component" value="Unassembled WGS sequence"/>
</dbReference>
<dbReference type="InterPro" id="IPR004358">
    <property type="entry name" value="Sig_transdc_His_kin-like_C"/>
</dbReference>
<feature type="modified residue" description="4-aspartylphosphate" evidence="12">
    <location>
        <position position="819"/>
    </location>
</feature>
<evidence type="ECO:0000259" key="14">
    <source>
        <dbReference type="PROSITE" id="PS50109"/>
    </source>
</evidence>
<comment type="subcellular location">
    <subcellularLocation>
        <location evidence="2">Cell membrane</location>
        <topology evidence="2">Multi-pass membrane protein</topology>
    </subcellularLocation>
</comment>
<dbReference type="RefSeq" id="WP_341567530.1">
    <property type="nucleotide sequence ID" value="NZ_JBAKAR010000009.1"/>
</dbReference>
<dbReference type="InterPro" id="IPR036890">
    <property type="entry name" value="HATPase_C_sf"/>
</dbReference>
<feature type="domain" description="Response regulatory" evidence="15">
    <location>
        <begin position="770"/>
        <end position="886"/>
    </location>
</feature>
<keyword evidence="17" id="KW-1185">Reference proteome</keyword>
<dbReference type="SMART" id="SM00448">
    <property type="entry name" value="REC"/>
    <property type="match status" value="1"/>
</dbReference>
<evidence type="ECO:0000256" key="5">
    <source>
        <dbReference type="ARBA" id="ARBA00022553"/>
    </source>
</evidence>
<keyword evidence="4" id="KW-1003">Cell membrane</keyword>
<comment type="catalytic activity">
    <reaction evidence="1">
        <text>ATP + protein L-histidine = ADP + protein N-phospho-L-histidine.</text>
        <dbReference type="EC" id="2.7.13.3"/>
    </reaction>
</comment>
<keyword evidence="7" id="KW-0547">Nucleotide-binding</keyword>
<dbReference type="InterPro" id="IPR003594">
    <property type="entry name" value="HATPase_dom"/>
</dbReference>
<evidence type="ECO:0000313" key="17">
    <source>
        <dbReference type="Proteomes" id="UP001379949"/>
    </source>
</evidence>
<gene>
    <name evidence="16" type="ORF">V6242_12045</name>
</gene>
<dbReference type="SUPFAM" id="SSF103190">
    <property type="entry name" value="Sensory domain-like"/>
    <property type="match status" value="1"/>
</dbReference>
<dbReference type="SUPFAM" id="SSF52172">
    <property type="entry name" value="CheY-like"/>
    <property type="match status" value="1"/>
</dbReference>
<dbReference type="InterPro" id="IPR001789">
    <property type="entry name" value="Sig_transdc_resp-reg_receiver"/>
</dbReference>
<evidence type="ECO:0000256" key="9">
    <source>
        <dbReference type="ARBA" id="ARBA00022989"/>
    </source>
</evidence>
<dbReference type="Gene3D" id="1.20.120.160">
    <property type="entry name" value="HPT domain"/>
    <property type="match status" value="1"/>
</dbReference>
<evidence type="ECO:0000313" key="16">
    <source>
        <dbReference type="EMBL" id="MEL0613878.1"/>
    </source>
</evidence>
<dbReference type="InterPro" id="IPR005467">
    <property type="entry name" value="His_kinase_dom"/>
</dbReference>
<evidence type="ECO:0000256" key="1">
    <source>
        <dbReference type="ARBA" id="ARBA00000085"/>
    </source>
</evidence>
<dbReference type="PANTHER" id="PTHR45339">
    <property type="entry name" value="HYBRID SIGNAL TRANSDUCTION HISTIDINE KINASE J"/>
    <property type="match status" value="1"/>
</dbReference>
<dbReference type="CDD" id="cd17546">
    <property type="entry name" value="REC_hyHK_CKI1_RcsC-like"/>
    <property type="match status" value="1"/>
</dbReference>
<dbReference type="InterPro" id="IPR036641">
    <property type="entry name" value="HPT_dom_sf"/>
</dbReference>
<dbReference type="InterPro" id="IPR029151">
    <property type="entry name" value="Sensor-like_sf"/>
</dbReference>
<evidence type="ECO:0000256" key="11">
    <source>
        <dbReference type="ARBA" id="ARBA00023136"/>
    </source>
</evidence>
<evidence type="ECO:0000256" key="12">
    <source>
        <dbReference type="PROSITE-ProRule" id="PRU00169"/>
    </source>
</evidence>
<keyword evidence="5 12" id="KW-0597">Phosphoprotein</keyword>
<dbReference type="EC" id="2.7.13.3" evidence="3"/>
<dbReference type="InterPro" id="IPR011006">
    <property type="entry name" value="CheY-like_superfamily"/>
</dbReference>
<dbReference type="Gene3D" id="3.30.565.10">
    <property type="entry name" value="Histidine kinase-like ATPase, C-terminal domain"/>
    <property type="match status" value="1"/>
</dbReference>
<evidence type="ECO:0000256" key="6">
    <source>
        <dbReference type="ARBA" id="ARBA00022692"/>
    </source>
</evidence>